<dbReference type="AlphaFoldDB" id="B1WS08"/>
<gene>
    <name evidence="1" type="ordered locus">cce_0851</name>
</gene>
<dbReference type="OrthoDB" id="8244441at2"/>
<dbReference type="EMBL" id="CP000806">
    <property type="protein sequence ID" value="ACB50202.1"/>
    <property type="molecule type" value="Genomic_DNA"/>
</dbReference>
<protein>
    <submittedName>
        <fullName evidence="1">Amidohydrolase 2</fullName>
    </submittedName>
</protein>
<keyword evidence="2" id="KW-1185">Reference proteome</keyword>
<dbReference type="KEGG" id="cyt:cce_0851"/>
<dbReference type="Gene3D" id="3.20.20.140">
    <property type="entry name" value="Metal-dependent hydrolases"/>
    <property type="match status" value="1"/>
</dbReference>
<sequence length="84" mass="9644">MKRVLQELLELAPTTKILYSSDAHNLPELYYLAAKWGRNLLGEVLEETVKDGDLREEESLTIAINILHGNAKRIYPYSENSKQQ</sequence>
<dbReference type="SUPFAM" id="SSF51556">
    <property type="entry name" value="Metallo-dependent hydrolases"/>
    <property type="match status" value="1"/>
</dbReference>
<accession>B1WS08</accession>
<dbReference type="eggNOG" id="COG2159">
    <property type="taxonomic scope" value="Bacteria"/>
</dbReference>
<dbReference type="STRING" id="43989.cce_0851"/>
<dbReference type="RefSeq" id="WP_009546084.1">
    <property type="nucleotide sequence ID" value="NC_010546.1"/>
</dbReference>
<dbReference type="InterPro" id="IPR032466">
    <property type="entry name" value="Metal_Hydrolase"/>
</dbReference>
<proteinExistence type="predicted"/>
<reference evidence="1 2" key="1">
    <citation type="journal article" date="2008" name="Proc. Natl. Acad. Sci. U.S.A.">
        <title>The genome of Cyanothece 51142, a unicellular diazotrophic cyanobacterium important in the marine nitrogen cycle.</title>
        <authorList>
            <person name="Welsh E.A."/>
            <person name="Liberton M."/>
            <person name="Stoeckel J."/>
            <person name="Loh T."/>
            <person name="Elvitigala T."/>
            <person name="Wang C."/>
            <person name="Wollam A."/>
            <person name="Fulton R.S."/>
            <person name="Clifton S.W."/>
            <person name="Jacobs J.M."/>
            <person name="Aurora R."/>
            <person name="Ghosh B.K."/>
            <person name="Sherman L.A."/>
            <person name="Smith R.D."/>
            <person name="Wilson R.K."/>
            <person name="Pakrasi H.B."/>
        </authorList>
    </citation>
    <scope>NUCLEOTIDE SEQUENCE [LARGE SCALE GENOMIC DNA]</scope>
    <source>
        <strain evidence="2">ATCC 51142 / BH68</strain>
    </source>
</reference>
<dbReference type="HOGENOM" id="CLU_2521983_0_0_3"/>
<organism evidence="1 2">
    <name type="scientific">Crocosphaera subtropica (strain ATCC 51142 / BH68)</name>
    <name type="common">Cyanothece sp. (strain ATCC 51142)</name>
    <dbReference type="NCBI Taxonomy" id="43989"/>
    <lineage>
        <taxon>Bacteria</taxon>
        <taxon>Bacillati</taxon>
        <taxon>Cyanobacteriota</taxon>
        <taxon>Cyanophyceae</taxon>
        <taxon>Oscillatoriophycideae</taxon>
        <taxon>Chroococcales</taxon>
        <taxon>Aphanothecaceae</taxon>
        <taxon>Crocosphaera</taxon>
        <taxon>Crocosphaera subtropica</taxon>
    </lineage>
</organism>
<dbReference type="Proteomes" id="UP000001203">
    <property type="component" value="Chromosome circular"/>
</dbReference>
<dbReference type="PANTHER" id="PTHR43383">
    <property type="entry name" value="NODULIN 6"/>
    <property type="match status" value="1"/>
</dbReference>
<dbReference type="PANTHER" id="PTHR43383:SF2">
    <property type="entry name" value="AMIDOHYDROLASE 2 FAMILY PROTEIN"/>
    <property type="match status" value="1"/>
</dbReference>
<name>B1WS08_CROS5</name>
<evidence type="ECO:0000313" key="1">
    <source>
        <dbReference type="EMBL" id="ACB50202.1"/>
    </source>
</evidence>
<evidence type="ECO:0000313" key="2">
    <source>
        <dbReference type="Proteomes" id="UP000001203"/>
    </source>
</evidence>